<proteinExistence type="inferred from homology"/>
<dbReference type="InterPro" id="IPR050249">
    <property type="entry name" value="Pseudomonas-type_ThrB"/>
</dbReference>
<dbReference type="PANTHER" id="PTHR21064">
    <property type="entry name" value="AMINOGLYCOSIDE PHOSPHOTRANSFERASE DOMAIN-CONTAINING PROTEIN-RELATED"/>
    <property type="match status" value="1"/>
</dbReference>
<gene>
    <name evidence="4" type="ORF">ACFQ21_28825</name>
</gene>
<dbReference type="Pfam" id="PF01636">
    <property type="entry name" value="APH"/>
    <property type="match status" value="1"/>
</dbReference>
<dbReference type="Gene3D" id="3.30.200.20">
    <property type="entry name" value="Phosphorylase Kinase, domain 1"/>
    <property type="match status" value="1"/>
</dbReference>
<dbReference type="Gene3D" id="3.90.1200.10">
    <property type="match status" value="1"/>
</dbReference>
<dbReference type="InterPro" id="IPR011009">
    <property type="entry name" value="Kinase-like_dom_sf"/>
</dbReference>
<name>A0ABW3KD72_9BACT</name>
<dbReference type="Proteomes" id="UP001597112">
    <property type="component" value="Unassembled WGS sequence"/>
</dbReference>
<feature type="transmembrane region" description="Helical" evidence="2">
    <location>
        <begin position="280"/>
        <end position="297"/>
    </location>
</feature>
<evidence type="ECO:0000256" key="2">
    <source>
        <dbReference type="SAM" id="Phobius"/>
    </source>
</evidence>
<protein>
    <submittedName>
        <fullName evidence="4">Phosphotransferase enzyme family protein</fullName>
    </submittedName>
</protein>
<accession>A0ABW3KD72</accession>
<dbReference type="RefSeq" id="WP_377586001.1">
    <property type="nucleotide sequence ID" value="NZ_JBHTKA010000016.1"/>
</dbReference>
<keyword evidence="2" id="KW-1133">Transmembrane helix</keyword>
<keyword evidence="2" id="KW-0472">Membrane</keyword>
<reference evidence="5" key="1">
    <citation type="journal article" date="2019" name="Int. J. Syst. Evol. Microbiol.">
        <title>The Global Catalogue of Microorganisms (GCM) 10K type strain sequencing project: providing services to taxonomists for standard genome sequencing and annotation.</title>
        <authorList>
            <consortium name="The Broad Institute Genomics Platform"/>
            <consortium name="The Broad Institute Genome Sequencing Center for Infectious Disease"/>
            <person name="Wu L."/>
            <person name="Ma J."/>
        </authorList>
    </citation>
    <scope>NUCLEOTIDE SEQUENCE [LARGE SCALE GENOMIC DNA]</scope>
    <source>
        <strain evidence="5">CCUG 58938</strain>
    </source>
</reference>
<evidence type="ECO:0000256" key="1">
    <source>
        <dbReference type="ARBA" id="ARBA00038240"/>
    </source>
</evidence>
<sequence>MAIFPTQYSTLSSVALKDAIEKNYGLQGLSCRYLLRGVSDTYMLENIHTKYILKIYRSSHRSLEEIQGEIELLALLKNGGGKVAHALTDMQGNAYQTFNAAEGTRHGVLFHYAPGKVIMDLTDKHMEIIGQEMAFNHNITSSIKLSHARKPYTIDTTLTQPIAVLEPAFKDYPEGYVYLKETAVQVAKTLQAMDTNSFNYGYCHYDYLPKNFHFDEHDTLTLFDFDFAGPGWLANDLASFTVYLYFYIAMKKKTIEEAKRDFKILVEAYRKVRPITNEEINAIPLMGFMFWTFYLRFSVRKL</sequence>
<dbReference type="EMBL" id="JBHTKA010000016">
    <property type="protein sequence ID" value="MFD1003365.1"/>
    <property type="molecule type" value="Genomic_DNA"/>
</dbReference>
<evidence type="ECO:0000259" key="3">
    <source>
        <dbReference type="Pfam" id="PF01636"/>
    </source>
</evidence>
<dbReference type="PANTHER" id="PTHR21064:SF6">
    <property type="entry name" value="AMINOGLYCOSIDE PHOSPHOTRANSFERASE DOMAIN-CONTAINING PROTEIN"/>
    <property type="match status" value="1"/>
</dbReference>
<feature type="domain" description="Aminoglycoside phosphotransferase" evidence="3">
    <location>
        <begin position="35"/>
        <end position="244"/>
    </location>
</feature>
<dbReference type="InterPro" id="IPR002575">
    <property type="entry name" value="Aminoglycoside_PTrfase"/>
</dbReference>
<comment type="similarity">
    <text evidence="1">Belongs to the pseudomonas-type ThrB family.</text>
</comment>
<evidence type="ECO:0000313" key="5">
    <source>
        <dbReference type="Proteomes" id="UP001597112"/>
    </source>
</evidence>
<evidence type="ECO:0000313" key="4">
    <source>
        <dbReference type="EMBL" id="MFD1003365.1"/>
    </source>
</evidence>
<dbReference type="SUPFAM" id="SSF56112">
    <property type="entry name" value="Protein kinase-like (PK-like)"/>
    <property type="match status" value="1"/>
</dbReference>
<keyword evidence="5" id="KW-1185">Reference proteome</keyword>
<comment type="caution">
    <text evidence="4">The sequence shown here is derived from an EMBL/GenBank/DDBJ whole genome shotgun (WGS) entry which is preliminary data.</text>
</comment>
<keyword evidence="2" id="KW-0812">Transmembrane</keyword>
<organism evidence="4 5">
    <name type="scientific">Ohtaekwangia kribbensis</name>
    <dbReference type="NCBI Taxonomy" id="688913"/>
    <lineage>
        <taxon>Bacteria</taxon>
        <taxon>Pseudomonadati</taxon>
        <taxon>Bacteroidota</taxon>
        <taxon>Cytophagia</taxon>
        <taxon>Cytophagales</taxon>
        <taxon>Fulvivirgaceae</taxon>
        <taxon>Ohtaekwangia</taxon>
    </lineage>
</organism>